<feature type="chain" id="PRO_5044774531" evidence="1">
    <location>
        <begin position="17"/>
        <end position="99"/>
    </location>
</feature>
<accession>A0ABD2CVE4</accession>
<sequence length="99" mass="11718">MYIIFICPLLWALQYGDYKIKTVDDLVFEVILTRIDRAPLYVFCHNTFLLSSLLNERHLVQQLPIKLYFNDVSFLLFCTNESCLENSYTFIKINKDANI</sequence>
<gene>
    <name evidence="2" type="ORF">V1477_002718</name>
</gene>
<protein>
    <submittedName>
        <fullName evidence="2">Uncharacterized protein</fullName>
    </submittedName>
</protein>
<feature type="signal peptide" evidence="1">
    <location>
        <begin position="1"/>
        <end position="16"/>
    </location>
</feature>
<evidence type="ECO:0000313" key="2">
    <source>
        <dbReference type="EMBL" id="KAL2749108.1"/>
    </source>
</evidence>
<dbReference type="AlphaFoldDB" id="A0ABD2CVE4"/>
<keyword evidence="3" id="KW-1185">Reference proteome</keyword>
<evidence type="ECO:0000313" key="3">
    <source>
        <dbReference type="Proteomes" id="UP001607303"/>
    </source>
</evidence>
<name>A0ABD2CVE4_VESMC</name>
<keyword evidence="1" id="KW-0732">Signal</keyword>
<comment type="caution">
    <text evidence="2">The sequence shown here is derived from an EMBL/GenBank/DDBJ whole genome shotgun (WGS) entry which is preliminary data.</text>
</comment>
<organism evidence="2 3">
    <name type="scientific">Vespula maculifrons</name>
    <name type="common">Eastern yellow jacket</name>
    <name type="synonym">Wasp</name>
    <dbReference type="NCBI Taxonomy" id="7453"/>
    <lineage>
        <taxon>Eukaryota</taxon>
        <taxon>Metazoa</taxon>
        <taxon>Ecdysozoa</taxon>
        <taxon>Arthropoda</taxon>
        <taxon>Hexapoda</taxon>
        <taxon>Insecta</taxon>
        <taxon>Pterygota</taxon>
        <taxon>Neoptera</taxon>
        <taxon>Endopterygota</taxon>
        <taxon>Hymenoptera</taxon>
        <taxon>Apocrita</taxon>
        <taxon>Aculeata</taxon>
        <taxon>Vespoidea</taxon>
        <taxon>Vespidae</taxon>
        <taxon>Vespinae</taxon>
        <taxon>Vespula</taxon>
    </lineage>
</organism>
<dbReference type="EMBL" id="JAYRBN010000028">
    <property type="protein sequence ID" value="KAL2749108.1"/>
    <property type="molecule type" value="Genomic_DNA"/>
</dbReference>
<dbReference type="Proteomes" id="UP001607303">
    <property type="component" value="Unassembled WGS sequence"/>
</dbReference>
<proteinExistence type="predicted"/>
<evidence type="ECO:0000256" key="1">
    <source>
        <dbReference type="SAM" id="SignalP"/>
    </source>
</evidence>
<reference evidence="2 3" key="1">
    <citation type="journal article" date="2024" name="Ann. Entomol. Soc. Am.">
        <title>Genomic analyses of the southern and eastern yellowjacket wasps (Hymenoptera: Vespidae) reveal evolutionary signatures of social life.</title>
        <authorList>
            <person name="Catto M.A."/>
            <person name="Caine P.B."/>
            <person name="Orr S.E."/>
            <person name="Hunt B.G."/>
            <person name="Goodisman M.A.D."/>
        </authorList>
    </citation>
    <scope>NUCLEOTIDE SEQUENCE [LARGE SCALE GENOMIC DNA]</scope>
    <source>
        <strain evidence="2">232</strain>
        <tissue evidence="2">Head and thorax</tissue>
    </source>
</reference>